<gene>
    <name evidence="4" type="ORF">BJ978_002843</name>
</gene>
<dbReference type="CDD" id="cd04496">
    <property type="entry name" value="SSB_OBF"/>
    <property type="match status" value="1"/>
</dbReference>
<evidence type="ECO:0000313" key="5">
    <source>
        <dbReference type="Proteomes" id="UP001139722"/>
    </source>
</evidence>
<dbReference type="Gene3D" id="2.40.50.140">
    <property type="entry name" value="Nucleic acid-binding proteins"/>
    <property type="match status" value="1"/>
</dbReference>
<evidence type="ECO:0000256" key="3">
    <source>
        <dbReference type="RuleBase" id="RU000524"/>
    </source>
</evidence>
<dbReference type="PROSITE" id="PS50935">
    <property type="entry name" value="SSB"/>
    <property type="match status" value="1"/>
</dbReference>
<keyword evidence="5" id="KW-1185">Reference proteome</keyword>
<dbReference type="Proteomes" id="UP001139722">
    <property type="component" value="Unassembled WGS sequence"/>
</dbReference>
<keyword evidence="1 2" id="KW-0238">DNA-binding</keyword>
<comment type="caution">
    <text evidence="2">Lacks conserved residue(s) required for the propagation of feature annotation.</text>
</comment>
<dbReference type="InterPro" id="IPR000424">
    <property type="entry name" value="Primosome_PriB/ssb"/>
</dbReference>
<dbReference type="NCBIfam" id="TIGR00621">
    <property type="entry name" value="ssb"/>
    <property type="match status" value="1"/>
</dbReference>
<proteinExistence type="inferred from homology"/>
<name>A0A9X2H7F2_9MICO</name>
<dbReference type="HAMAP" id="MF_00984">
    <property type="entry name" value="SSB"/>
    <property type="match status" value="1"/>
</dbReference>
<dbReference type="RefSeq" id="WP_156997715.1">
    <property type="nucleotide sequence ID" value="NZ_BAAANU010000004.1"/>
</dbReference>
<dbReference type="GO" id="GO:0006260">
    <property type="term" value="P:DNA replication"/>
    <property type="evidence" value="ECO:0007669"/>
    <property type="project" value="InterPro"/>
</dbReference>
<reference evidence="4" key="1">
    <citation type="submission" date="2022-06" db="EMBL/GenBank/DDBJ databases">
        <title>Sequencing the genomes of 1000 actinobacteria strains.</title>
        <authorList>
            <person name="Klenk H.-P."/>
        </authorList>
    </citation>
    <scope>NUCLEOTIDE SEQUENCE</scope>
    <source>
        <strain evidence="4">DSM 22016</strain>
    </source>
</reference>
<dbReference type="InterPro" id="IPR012340">
    <property type="entry name" value="NA-bd_OB-fold"/>
</dbReference>
<evidence type="ECO:0000256" key="2">
    <source>
        <dbReference type="HAMAP-Rule" id="MF_00984"/>
    </source>
</evidence>
<organism evidence="4 5">
    <name type="scientific">Agromyces terreus</name>
    <dbReference type="NCBI Taxonomy" id="424795"/>
    <lineage>
        <taxon>Bacteria</taxon>
        <taxon>Bacillati</taxon>
        <taxon>Actinomycetota</taxon>
        <taxon>Actinomycetes</taxon>
        <taxon>Micrococcales</taxon>
        <taxon>Microbacteriaceae</taxon>
        <taxon>Agromyces</taxon>
    </lineage>
</organism>
<dbReference type="PANTHER" id="PTHR10302:SF27">
    <property type="entry name" value="SINGLE-STRANDED DNA-BINDING PROTEIN"/>
    <property type="match status" value="1"/>
</dbReference>
<evidence type="ECO:0000256" key="1">
    <source>
        <dbReference type="ARBA" id="ARBA00023125"/>
    </source>
</evidence>
<dbReference type="GO" id="GO:0003697">
    <property type="term" value="F:single-stranded DNA binding"/>
    <property type="evidence" value="ECO:0007669"/>
    <property type="project" value="UniProtKB-UniRule"/>
</dbReference>
<protein>
    <recommendedName>
        <fullName evidence="2 3">Single-stranded DNA-binding protein</fullName>
        <shortName evidence="2">SSB</shortName>
    </recommendedName>
</protein>
<dbReference type="OrthoDB" id="9809878at2"/>
<dbReference type="Pfam" id="PF00436">
    <property type="entry name" value="SSB"/>
    <property type="match status" value="1"/>
</dbReference>
<dbReference type="GO" id="GO:0009295">
    <property type="term" value="C:nucleoid"/>
    <property type="evidence" value="ECO:0007669"/>
    <property type="project" value="TreeGrafter"/>
</dbReference>
<evidence type="ECO:0000313" key="4">
    <source>
        <dbReference type="EMBL" id="MCP2372167.1"/>
    </source>
</evidence>
<dbReference type="InterPro" id="IPR011344">
    <property type="entry name" value="ssDNA-bd"/>
</dbReference>
<comment type="subunit">
    <text evidence="2">Homotetramer.</text>
</comment>
<dbReference type="EMBL" id="JAMZDY010000001">
    <property type="protein sequence ID" value="MCP2372167.1"/>
    <property type="molecule type" value="Genomic_DNA"/>
</dbReference>
<dbReference type="PANTHER" id="PTHR10302">
    <property type="entry name" value="SINGLE-STRANDED DNA-BINDING PROTEIN"/>
    <property type="match status" value="1"/>
</dbReference>
<accession>A0A9X2H7F2</accession>
<comment type="caution">
    <text evidence="4">The sequence shown here is derived from an EMBL/GenBank/DDBJ whole genome shotgun (WGS) entry which is preliminary data.</text>
</comment>
<dbReference type="AlphaFoldDB" id="A0A9X2H7F2"/>
<dbReference type="SUPFAM" id="SSF50249">
    <property type="entry name" value="Nucleic acid-binding proteins"/>
    <property type="match status" value="1"/>
</dbReference>
<sequence>MTDNITVIGVVGGDPRVHVTSQGLPITTFRLASTRRFFDRAKGTWEDGETNWYTVSTFRQLAKNVAVSIHRGERVVVHGRLRIRAWESGEKSGTAIEIDADSVGHDLNWATTALTKNQSAGLSDGGAEPATVATDDATPAAWASALGAETAVGDRSDGLSVEPEEADEPIEIAVDREPARVPF</sequence>